<gene>
    <name evidence="3" type="ORF">SIL87_06135</name>
</gene>
<feature type="transmembrane region" description="Helical" evidence="1">
    <location>
        <begin position="272"/>
        <end position="292"/>
    </location>
</feature>
<keyword evidence="3" id="KW-0808">Transferase</keyword>
<feature type="transmembrane region" description="Helical" evidence="1">
    <location>
        <begin position="215"/>
        <end position="237"/>
    </location>
</feature>
<feature type="transmembrane region" description="Helical" evidence="1">
    <location>
        <begin position="313"/>
        <end position="330"/>
    </location>
</feature>
<evidence type="ECO:0000259" key="2">
    <source>
        <dbReference type="Pfam" id="PF01757"/>
    </source>
</evidence>
<dbReference type="AlphaFoldDB" id="A0AAW9DNZ4"/>
<evidence type="ECO:0000313" key="4">
    <source>
        <dbReference type="Proteomes" id="UP001279553"/>
    </source>
</evidence>
<dbReference type="GO" id="GO:0016020">
    <property type="term" value="C:membrane"/>
    <property type="evidence" value="ECO:0007669"/>
    <property type="project" value="TreeGrafter"/>
</dbReference>
<reference evidence="3 4" key="1">
    <citation type="submission" date="2023-11" db="EMBL/GenBank/DDBJ databases">
        <title>MicrobeMod: A computational toolkit for identifying prokaryotic methylation and restriction-modification with nanopore sequencing.</title>
        <authorList>
            <person name="Crits-Christoph A."/>
            <person name="Kang S.C."/>
            <person name="Lee H."/>
            <person name="Ostrov N."/>
        </authorList>
    </citation>
    <scope>NUCLEOTIDE SEQUENCE [LARGE SCALE GENOMIC DNA]</scope>
    <source>
        <strain evidence="3 4">DSMZ 700</strain>
    </source>
</reference>
<keyword evidence="4" id="KW-1185">Reference proteome</keyword>
<feature type="transmembrane region" description="Helical" evidence="1">
    <location>
        <begin position="21"/>
        <end position="39"/>
    </location>
</feature>
<feature type="transmembrane region" description="Helical" evidence="1">
    <location>
        <begin position="190"/>
        <end position="209"/>
    </location>
</feature>
<protein>
    <submittedName>
        <fullName evidence="3">Acyltransferase</fullName>
        <ecNumber evidence="3">2.3.-.-</ecNumber>
    </submittedName>
</protein>
<organism evidence="3 4">
    <name type="scientific">Acidiphilium acidophilum</name>
    <name type="common">Thiobacillus acidophilus</name>
    <dbReference type="NCBI Taxonomy" id="76588"/>
    <lineage>
        <taxon>Bacteria</taxon>
        <taxon>Pseudomonadati</taxon>
        <taxon>Pseudomonadota</taxon>
        <taxon>Alphaproteobacteria</taxon>
        <taxon>Acetobacterales</taxon>
        <taxon>Acidocellaceae</taxon>
        <taxon>Acidiphilium</taxon>
    </lineage>
</organism>
<feature type="transmembrane region" description="Helical" evidence="1">
    <location>
        <begin position="158"/>
        <end position="178"/>
    </location>
</feature>
<feature type="transmembrane region" description="Helical" evidence="1">
    <location>
        <begin position="59"/>
        <end position="78"/>
    </location>
</feature>
<dbReference type="EMBL" id="JAWXYB010000018">
    <property type="protein sequence ID" value="MDX5930347.1"/>
    <property type="molecule type" value="Genomic_DNA"/>
</dbReference>
<dbReference type="PANTHER" id="PTHR23028">
    <property type="entry name" value="ACETYLTRANSFERASE"/>
    <property type="match status" value="1"/>
</dbReference>
<keyword evidence="1" id="KW-1133">Transmembrane helix</keyword>
<dbReference type="EC" id="2.3.-.-" evidence="3"/>
<feature type="transmembrane region" description="Helical" evidence="1">
    <location>
        <begin position="342"/>
        <end position="364"/>
    </location>
</feature>
<sequence>MGRADPLVSGKKLPRNAYIDLLRGFAIIMVMLLHFSLTYRPWHYGPLKTVFGKDVVYNVLIWGNFGVTIFFVVSGYLITSNALRRYKRLSAISMKNFYVLRFARLQPLLILSLSVITVLGLSGISPFVNNSKPISDLYLGVLSTMTFWQNILMQYRGYFNYCINVYWSLSVEDMFYLLFPIVCTVFRRDLFIAIFILALITFAPFYRATHEHSIFYLYANLACFDAIGVGCLCAMLATRVEIPATVRPLVVALSVLIIVHTWLNGFVDENRIFSFSLISAATGCLILAIANYDNAGWTHSLPVRCVRWFGRHSYELYLFHIIVLAGMRNIVPAQVLGYDAQIPWLILFFIVSSLIAGLAARFIGDPANRNLRERFLNRRIASVSVV</sequence>
<accession>A0AAW9DNZ4</accession>
<keyword evidence="1" id="KW-0812">Transmembrane</keyword>
<dbReference type="RefSeq" id="WP_319613299.1">
    <property type="nucleotide sequence ID" value="NZ_JAWXYB010000018.1"/>
</dbReference>
<dbReference type="Pfam" id="PF01757">
    <property type="entry name" value="Acyl_transf_3"/>
    <property type="match status" value="1"/>
</dbReference>
<keyword evidence="3" id="KW-0012">Acyltransferase</keyword>
<comment type="caution">
    <text evidence="3">The sequence shown here is derived from an EMBL/GenBank/DDBJ whole genome shotgun (WGS) entry which is preliminary data.</text>
</comment>
<evidence type="ECO:0000313" key="3">
    <source>
        <dbReference type="EMBL" id="MDX5930347.1"/>
    </source>
</evidence>
<evidence type="ECO:0000256" key="1">
    <source>
        <dbReference type="SAM" id="Phobius"/>
    </source>
</evidence>
<dbReference type="InterPro" id="IPR002656">
    <property type="entry name" value="Acyl_transf_3_dom"/>
</dbReference>
<dbReference type="GO" id="GO:0000271">
    <property type="term" value="P:polysaccharide biosynthetic process"/>
    <property type="evidence" value="ECO:0007669"/>
    <property type="project" value="TreeGrafter"/>
</dbReference>
<proteinExistence type="predicted"/>
<feature type="transmembrane region" description="Helical" evidence="1">
    <location>
        <begin position="108"/>
        <end position="128"/>
    </location>
</feature>
<dbReference type="GO" id="GO:0016747">
    <property type="term" value="F:acyltransferase activity, transferring groups other than amino-acyl groups"/>
    <property type="evidence" value="ECO:0007669"/>
    <property type="project" value="InterPro"/>
</dbReference>
<feature type="domain" description="Acyltransferase 3" evidence="2">
    <location>
        <begin position="16"/>
        <end position="356"/>
    </location>
</feature>
<feature type="transmembrane region" description="Helical" evidence="1">
    <location>
        <begin position="249"/>
        <end position="266"/>
    </location>
</feature>
<dbReference type="Proteomes" id="UP001279553">
    <property type="component" value="Unassembled WGS sequence"/>
</dbReference>
<dbReference type="InterPro" id="IPR050879">
    <property type="entry name" value="Acyltransferase_3"/>
</dbReference>
<name>A0AAW9DNZ4_ACIAO</name>
<dbReference type="PANTHER" id="PTHR23028:SF53">
    <property type="entry name" value="ACYL_TRANSF_3 DOMAIN-CONTAINING PROTEIN"/>
    <property type="match status" value="1"/>
</dbReference>
<keyword evidence="1" id="KW-0472">Membrane</keyword>